<feature type="region of interest" description="Disordered" evidence="2">
    <location>
        <begin position="217"/>
        <end position="281"/>
    </location>
</feature>
<dbReference type="InterPro" id="IPR036249">
    <property type="entry name" value="Thioredoxin-like_sf"/>
</dbReference>
<evidence type="ECO:0000256" key="2">
    <source>
        <dbReference type="SAM" id="MobiDB-lite"/>
    </source>
</evidence>
<evidence type="ECO:0000256" key="1">
    <source>
        <dbReference type="ARBA" id="ARBA00010996"/>
    </source>
</evidence>
<dbReference type="Proteomes" id="UP000595197">
    <property type="component" value="Chromosome"/>
</dbReference>
<dbReference type="InterPro" id="IPR003782">
    <property type="entry name" value="SCO1/SenC"/>
</dbReference>
<sequence length="338" mass="35443">MTMRTKFFLKSSGRAAVLATLLMGGTALYFGTLAMSASATQDQGAHGAAVQAAEPQAGGGHGSGHGSSEQANPEEAQSGSQGSGHGSGYGAHSGWPEPRQLGGDFSLTDHTGRKVTLADFKGKAAAFYFGYAQCGDICPIIGTKLGMAVDLMGDKADQINIAMVSVDDRNDGPKELAAFVAKQHPRLIGLSGTRGEIYDIAAKFRVRRDYVTQNQVAKEGEEQAEAHSGGAHASGAESPQTSHEAASGQTHEGAAAVQTAGSTTEAQAKTTTPRETTPGQRIRIRSASDDATRLHNMAMAHTTHIYLLNKNGQVVRYIYPSMTPENLAKRLTDLVDEG</sequence>
<name>A0ABX7B853_9PROT</name>
<feature type="compositionally biased region" description="Polar residues" evidence="2">
    <location>
        <begin position="239"/>
        <end position="250"/>
    </location>
</feature>
<reference evidence="3" key="1">
    <citation type="submission" date="2021-02" db="EMBL/GenBank/DDBJ databases">
        <title>Skermanella TT6 skin isolate.</title>
        <authorList>
            <person name="Lee K."/>
            <person name="Ganzorig M."/>
        </authorList>
    </citation>
    <scope>NUCLEOTIDE SEQUENCE</scope>
    <source>
        <strain evidence="3">TT6</strain>
    </source>
</reference>
<evidence type="ECO:0000313" key="3">
    <source>
        <dbReference type="EMBL" id="QQP89493.1"/>
    </source>
</evidence>
<organism evidence="3 4">
    <name type="scientific">Skermanella cutis</name>
    <dbReference type="NCBI Taxonomy" id="2775420"/>
    <lineage>
        <taxon>Bacteria</taxon>
        <taxon>Pseudomonadati</taxon>
        <taxon>Pseudomonadota</taxon>
        <taxon>Alphaproteobacteria</taxon>
        <taxon>Rhodospirillales</taxon>
        <taxon>Azospirillaceae</taxon>
        <taxon>Skermanella</taxon>
    </lineage>
</organism>
<dbReference type="CDD" id="cd02968">
    <property type="entry name" value="SCO"/>
    <property type="match status" value="1"/>
</dbReference>
<protein>
    <submittedName>
        <fullName evidence="3">SCO family protein</fullName>
    </submittedName>
</protein>
<proteinExistence type="inferred from homology"/>
<gene>
    <name evidence="3" type="ORF">IGS68_26570</name>
</gene>
<dbReference type="PANTHER" id="PTHR12151:SF25">
    <property type="entry name" value="LINALOOL DEHYDRATASE_ISOMERASE DOMAIN-CONTAINING PROTEIN"/>
    <property type="match status" value="1"/>
</dbReference>
<dbReference type="Pfam" id="PF02630">
    <property type="entry name" value="SCO1-SenC"/>
    <property type="match status" value="1"/>
</dbReference>
<evidence type="ECO:0000313" key="4">
    <source>
        <dbReference type="Proteomes" id="UP000595197"/>
    </source>
</evidence>
<keyword evidence="4" id="KW-1185">Reference proteome</keyword>
<dbReference type="Gene3D" id="3.40.30.10">
    <property type="entry name" value="Glutaredoxin"/>
    <property type="match status" value="1"/>
</dbReference>
<feature type="compositionally biased region" description="Gly residues" evidence="2">
    <location>
        <begin position="81"/>
        <end position="91"/>
    </location>
</feature>
<accession>A0ABX7B853</accession>
<comment type="similarity">
    <text evidence="1">Belongs to the SCO1/2 family.</text>
</comment>
<dbReference type="EMBL" id="CP067420">
    <property type="protein sequence ID" value="QQP89493.1"/>
    <property type="molecule type" value="Genomic_DNA"/>
</dbReference>
<feature type="compositionally biased region" description="Polar residues" evidence="2">
    <location>
        <begin position="259"/>
        <end position="279"/>
    </location>
</feature>
<dbReference type="PANTHER" id="PTHR12151">
    <property type="entry name" value="ELECTRON TRANSPORT PROTIN SCO1/SENC FAMILY MEMBER"/>
    <property type="match status" value="1"/>
</dbReference>
<dbReference type="SUPFAM" id="SSF52833">
    <property type="entry name" value="Thioredoxin-like"/>
    <property type="match status" value="2"/>
</dbReference>
<feature type="region of interest" description="Disordered" evidence="2">
    <location>
        <begin position="45"/>
        <end position="107"/>
    </location>
</feature>
<feature type="compositionally biased region" description="Low complexity" evidence="2">
    <location>
        <begin position="226"/>
        <end position="238"/>
    </location>
</feature>